<keyword evidence="3" id="KW-1185">Reference proteome</keyword>
<organism evidence="2 3">
    <name type="scientific">Cannabis sativa</name>
    <name type="common">Hemp</name>
    <name type="synonym">Marijuana</name>
    <dbReference type="NCBI Taxonomy" id="3483"/>
    <lineage>
        <taxon>Eukaryota</taxon>
        <taxon>Viridiplantae</taxon>
        <taxon>Streptophyta</taxon>
        <taxon>Embryophyta</taxon>
        <taxon>Tracheophyta</taxon>
        <taxon>Spermatophyta</taxon>
        <taxon>Magnoliopsida</taxon>
        <taxon>eudicotyledons</taxon>
        <taxon>Gunneridae</taxon>
        <taxon>Pentapetalae</taxon>
        <taxon>rosids</taxon>
        <taxon>fabids</taxon>
        <taxon>Rosales</taxon>
        <taxon>Cannabaceae</taxon>
        <taxon>Cannabis</taxon>
    </lineage>
</organism>
<evidence type="ECO:0000313" key="3">
    <source>
        <dbReference type="Proteomes" id="UP000596661"/>
    </source>
</evidence>
<evidence type="ECO:0008006" key="4">
    <source>
        <dbReference type="Google" id="ProtNLM"/>
    </source>
</evidence>
<evidence type="ECO:0000256" key="1">
    <source>
        <dbReference type="SAM" id="SignalP"/>
    </source>
</evidence>
<dbReference type="Gramene" id="novel_model_7308_5bd9a17a">
    <property type="protein sequence ID" value="cds.novel_model_7308_5bd9a17a"/>
    <property type="gene ID" value="novel_gene_3854_5bd9a17a"/>
</dbReference>
<dbReference type="Proteomes" id="UP000596661">
    <property type="component" value="Unassembled WGS sequence"/>
</dbReference>
<proteinExistence type="predicted"/>
<reference evidence="2" key="1">
    <citation type="submission" date="2021-03" db="UniProtKB">
        <authorList>
            <consortium name="EnsemblPlants"/>
        </authorList>
    </citation>
    <scope>IDENTIFICATION</scope>
</reference>
<feature type="signal peptide" evidence="1">
    <location>
        <begin position="1"/>
        <end position="20"/>
    </location>
</feature>
<keyword evidence="1" id="KW-0732">Signal</keyword>
<accession>A0A803RB66</accession>
<dbReference type="EnsemblPlants" id="novel_model_7308_5bd9a17a">
    <property type="protein sequence ID" value="cds.novel_model_7308_5bd9a17a"/>
    <property type="gene ID" value="novel_gene_3854_5bd9a17a"/>
</dbReference>
<dbReference type="AlphaFoldDB" id="A0A803RB66"/>
<evidence type="ECO:0000313" key="2">
    <source>
        <dbReference type="EnsemblPlants" id="cds.novel_model_7308_5bd9a17a"/>
    </source>
</evidence>
<protein>
    <recommendedName>
        <fullName evidence="4">Secreted protein</fullName>
    </recommendedName>
</protein>
<name>A0A803RB66_CANSA</name>
<sequence>MPPLSRYFFSPLALIVLSLSQTDLRFVCHRYPKPSRLVPSVVDTTEPYNLRPPKKPSPCRPHCSLSLSLSLSLSGVDPYIDDGSNSSRVHHHSSGG</sequence>
<feature type="chain" id="PRO_5030830904" description="Secreted protein" evidence="1">
    <location>
        <begin position="21"/>
        <end position="96"/>
    </location>
</feature>
<dbReference type="EMBL" id="UZAU01000821">
    <property type="status" value="NOT_ANNOTATED_CDS"/>
    <property type="molecule type" value="Genomic_DNA"/>
</dbReference>